<dbReference type="Gene3D" id="1.10.60.30">
    <property type="entry name" value="PSPTO4464-like domains"/>
    <property type="match status" value="1"/>
</dbReference>
<comment type="caution">
    <text evidence="1">The sequence shown here is derived from an EMBL/GenBank/DDBJ whole genome shotgun (WGS) entry which is preliminary data.</text>
</comment>
<dbReference type="PANTHER" id="PTHR36898:SF1">
    <property type="entry name" value="OS04G0250700 PROTEIN"/>
    <property type="match status" value="1"/>
</dbReference>
<proteinExistence type="predicted"/>
<name>S8C1B8_9LAMI</name>
<keyword evidence="2" id="KW-1185">Reference proteome</keyword>
<dbReference type="OrthoDB" id="1746864at2759"/>
<dbReference type="Proteomes" id="UP000015453">
    <property type="component" value="Unassembled WGS sequence"/>
</dbReference>
<dbReference type="AlphaFoldDB" id="S8C1B8"/>
<dbReference type="InterPro" id="IPR006839">
    <property type="entry name" value="DarP"/>
</dbReference>
<dbReference type="InterPro" id="IPR023153">
    <property type="entry name" value="DarP_sf"/>
</dbReference>
<dbReference type="EMBL" id="AUSU01007464">
    <property type="protein sequence ID" value="EPS60575.1"/>
    <property type="molecule type" value="Genomic_DNA"/>
</dbReference>
<sequence>EDVLEEDDDGEEDSTTADFLRRWFDGLINNDALIAKEVYALQGVEFDRQKLRQLVRKVQQHNTDDDDDDGIAARRSLTRFLRGMANQLLPQ</sequence>
<reference evidence="1 2" key="1">
    <citation type="journal article" date="2013" name="BMC Genomics">
        <title>The miniature genome of a carnivorous plant Genlisea aurea contains a low number of genes and short non-coding sequences.</title>
        <authorList>
            <person name="Leushkin E.V."/>
            <person name="Sutormin R.A."/>
            <person name="Nabieva E.R."/>
            <person name="Penin A.A."/>
            <person name="Kondrashov A.S."/>
            <person name="Logacheva M.D."/>
        </authorList>
    </citation>
    <scope>NUCLEOTIDE SEQUENCE [LARGE SCALE GENOMIC DNA]</scope>
</reference>
<evidence type="ECO:0000313" key="2">
    <source>
        <dbReference type="Proteomes" id="UP000015453"/>
    </source>
</evidence>
<dbReference type="PANTHER" id="PTHR36898">
    <property type="entry name" value="OSJNBB0026I12.6 PROTEIN"/>
    <property type="match status" value="1"/>
</dbReference>
<dbReference type="SUPFAM" id="SSF158710">
    <property type="entry name" value="PSPTO4464-like"/>
    <property type="match status" value="1"/>
</dbReference>
<evidence type="ECO:0000313" key="1">
    <source>
        <dbReference type="EMBL" id="EPS60575.1"/>
    </source>
</evidence>
<feature type="non-terminal residue" evidence="1">
    <location>
        <position position="1"/>
    </location>
</feature>
<gene>
    <name evidence="1" type="ORF">M569_14228</name>
</gene>
<protein>
    <submittedName>
        <fullName evidence="1">Uncharacterized protein</fullName>
    </submittedName>
</protein>
<organism evidence="1 2">
    <name type="scientific">Genlisea aurea</name>
    <dbReference type="NCBI Taxonomy" id="192259"/>
    <lineage>
        <taxon>Eukaryota</taxon>
        <taxon>Viridiplantae</taxon>
        <taxon>Streptophyta</taxon>
        <taxon>Embryophyta</taxon>
        <taxon>Tracheophyta</taxon>
        <taxon>Spermatophyta</taxon>
        <taxon>Magnoliopsida</taxon>
        <taxon>eudicotyledons</taxon>
        <taxon>Gunneridae</taxon>
        <taxon>Pentapetalae</taxon>
        <taxon>asterids</taxon>
        <taxon>lamiids</taxon>
        <taxon>Lamiales</taxon>
        <taxon>Lentibulariaceae</taxon>
        <taxon>Genlisea</taxon>
    </lineage>
</organism>
<dbReference type="Pfam" id="PF04751">
    <property type="entry name" value="DarP"/>
    <property type="match status" value="1"/>
</dbReference>
<accession>S8C1B8</accession>